<evidence type="ECO:0000313" key="3">
    <source>
        <dbReference type="Proteomes" id="UP000095210"/>
    </source>
</evidence>
<feature type="transmembrane region" description="Helical" evidence="1">
    <location>
        <begin position="137"/>
        <end position="162"/>
    </location>
</feature>
<evidence type="ECO:0000313" key="2">
    <source>
        <dbReference type="EMBL" id="AOS62421.1"/>
    </source>
</evidence>
<dbReference type="Proteomes" id="UP000095210">
    <property type="component" value="Chromosome"/>
</dbReference>
<name>A0AAC9HP62_9PSEU</name>
<sequence length="218" mass="24380">MLQQWQRRRAAKRLKAGTGRPLKRFRWWQTFLSRALLHLQLTEDDGREIVYSIDVRHGGSGENGEVIAHLYRDGLHHAESKVPAIFPIEGGEIQVATTQFGVKRCHYVTDYGVEHQLTPDAKSPEGRRARLERNHPTLSGFIGIVSVILLVAGLGLNLVQIIEPISEIPPIAENLGTFESPIRLPLWLNIALGFGAALGSTERALRMRYHWLLDGGGN</sequence>
<feature type="transmembrane region" description="Helical" evidence="1">
    <location>
        <begin position="182"/>
        <end position="199"/>
    </location>
</feature>
<keyword evidence="1" id="KW-1133">Transmembrane helix</keyword>
<accession>A0AAC9HP62</accession>
<reference evidence="3" key="1">
    <citation type="submission" date="2016-03" db="EMBL/GenBank/DDBJ databases">
        <title>Complete genome sequence of the type strain Actinoalloteichus hymeniacidonis DSM 45092.</title>
        <authorList>
            <person name="Schaffert L."/>
            <person name="Albersmeier A."/>
            <person name="Winkler A."/>
            <person name="Kalinowski J."/>
            <person name="Zotchev S."/>
            <person name="Ruckert C."/>
        </authorList>
    </citation>
    <scope>NUCLEOTIDE SEQUENCE [LARGE SCALE GENOMIC DNA]</scope>
    <source>
        <strain evidence="3">HPA177(T) (DSM 45092(T))</strain>
    </source>
</reference>
<organism evidence="2 3">
    <name type="scientific">Actinoalloteichus hymeniacidonis</name>
    <dbReference type="NCBI Taxonomy" id="340345"/>
    <lineage>
        <taxon>Bacteria</taxon>
        <taxon>Bacillati</taxon>
        <taxon>Actinomycetota</taxon>
        <taxon>Actinomycetes</taxon>
        <taxon>Pseudonocardiales</taxon>
        <taxon>Pseudonocardiaceae</taxon>
        <taxon>Actinoalloteichus</taxon>
    </lineage>
</organism>
<keyword evidence="3" id="KW-1185">Reference proteome</keyword>
<dbReference type="EMBL" id="CP014859">
    <property type="protein sequence ID" value="AOS62421.1"/>
    <property type="molecule type" value="Genomic_DNA"/>
</dbReference>
<dbReference type="KEGG" id="ahm:TL08_08020"/>
<keyword evidence="1" id="KW-0812">Transmembrane</keyword>
<proteinExistence type="predicted"/>
<evidence type="ECO:0000256" key="1">
    <source>
        <dbReference type="SAM" id="Phobius"/>
    </source>
</evidence>
<gene>
    <name evidence="2" type="ORF">TL08_08020</name>
</gene>
<protein>
    <submittedName>
        <fullName evidence="2">Uncharacterized protein</fullName>
    </submittedName>
</protein>
<keyword evidence="1" id="KW-0472">Membrane</keyword>
<dbReference type="RefSeq" id="WP_069847801.1">
    <property type="nucleotide sequence ID" value="NZ_CP014859.1"/>
</dbReference>
<dbReference type="AlphaFoldDB" id="A0AAC9HP62"/>